<reference evidence="2 3" key="1">
    <citation type="submission" date="2023-12" db="EMBL/GenBank/DDBJ databases">
        <title>Genome sequencing and assembly of bacterial species from a model synthetic community.</title>
        <authorList>
            <person name="Hogle S.L."/>
        </authorList>
    </citation>
    <scope>NUCLEOTIDE SEQUENCE [LARGE SCALE GENOMIC DNA]</scope>
    <source>
        <strain evidence="2 3">HAMBI_3031</strain>
    </source>
</reference>
<feature type="region of interest" description="Disordered" evidence="1">
    <location>
        <begin position="1"/>
        <end position="159"/>
    </location>
</feature>
<sequence length="159" mass="17906">MTNLNGSDIHDSEKDKEQLKPEESIIDLPDVEDIPGQANVKPPETNQEADLTIASDDEEGVGIFDEETDEDEVDVNDDANVSRQERELLKDTESLNNVDDEDLKRARLDDRDFDGEKLNERTPQDGKDLDVPGQEADDDNEDIGEEDEENNEYSLGDNQ</sequence>
<evidence type="ECO:0000313" key="2">
    <source>
        <dbReference type="EMBL" id="WQD37157.1"/>
    </source>
</evidence>
<proteinExistence type="predicted"/>
<feature type="compositionally biased region" description="Acidic residues" evidence="1">
    <location>
        <begin position="135"/>
        <end position="151"/>
    </location>
</feature>
<feature type="compositionally biased region" description="Basic and acidic residues" evidence="1">
    <location>
        <begin position="8"/>
        <end position="23"/>
    </location>
</feature>
<feature type="compositionally biased region" description="Basic and acidic residues" evidence="1">
    <location>
        <begin position="102"/>
        <end position="130"/>
    </location>
</feature>
<protein>
    <submittedName>
        <fullName evidence="2">Uncharacterized protein</fullName>
    </submittedName>
</protein>
<dbReference type="RefSeq" id="WP_114792989.1">
    <property type="nucleotide sequence ID" value="NZ_CP139960.1"/>
</dbReference>
<feature type="compositionally biased region" description="Acidic residues" evidence="1">
    <location>
        <begin position="55"/>
        <end position="77"/>
    </location>
</feature>
<evidence type="ECO:0000256" key="1">
    <source>
        <dbReference type="SAM" id="MobiDB-lite"/>
    </source>
</evidence>
<evidence type="ECO:0000313" key="3">
    <source>
        <dbReference type="Proteomes" id="UP001325680"/>
    </source>
</evidence>
<feature type="compositionally biased region" description="Basic and acidic residues" evidence="1">
    <location>
        <begin position="83"/>
        <end position="93"/>
    </location>
</feature>
<dbReference type="Proteomes" id="UP001325680">
    <property type="component" value="Chromosome"/>
</dbReference>
<name>A0ABZ0W6J7_9BACT</name>
<accession>A0ABZ0W6J7</accession>
<keyword evidence="3" id="KW-1185">Reference proteome</keyword>
<dbReference type="EMBL" id="CP139960">
    <property type="protein sequence ID" value="WQD37157.1"/>
    <property type="molecule type" value="Genomic_DNA"/>
</dbReference>
<gene>
    <name evidence="2" type="ORF">U0035_15915</name>
</gene>
<organism evidence="2 3">
    <name type="scientific">Niabella yanshanensis</name>
    <dbReference type="NCBI Taxonomy" id="577386"/>
    <lineage>
        <taxon>Bacteria</taxon>
        <taxon>Pseudomonadati</taxon>
        <taxon>Bacteroidota</taxon>
        <taxon>Chitinophagia</taxon>
        <taxon>Chitinophagales</taxon>
        <taxon>Chitinophagaceae</taxon>
        <taxon>Niabella</taxon>
    </lineage>
</organism>